<name>A0A2N5VHF8_9BASI</name>
<proteinExistence type="predicted"/>
<dbReference type="OrthoDB" id="288987at2759"/>
<evidence type="ECO:0000313" key="5">
    <source>
        <dbReference type="EMBL" id="PLW49448.1"/>
    </source>
</evidence>
<sequence>MQRDYQTDEPRGTMGLPTVMGKLLERAAAAGDQGLTAWAAMSEGHVGHIGTVSERSRLGSGDWAWGCGYRNLQMLFSAVLARPAFRARLGSHPLLSTTPTVSSSSSSHTIPSILQWQLIIQDAWRTGFDPDGAAHFAGKLVGKKQWIGTTEVYVALSRLGIRCQIVDFPGPSGPNGQHTKLIQWVENYFQSASSSQADHDRGAPSTMIRMTTRFPLYFQHEGHSRTIIGVERTRQGETLLLVLDPAKKVSAPLRKLAHTIHPAGALSSSPSRPPSAGPAAQSAPHIPPAPSSGDAEAQEMRRNEVALTKEIAGFKPSYCHKLVAPYRVSLKELSKKKQYQILYVLDQLPESPSPQNQCKLHIIQSLRIV</sequence>
<evidence type="ECO:0000313" key="4">
    <source>
        <dbReference type="EMBL" id="PLW47383.1"/>
    </source>
</evidence>
<dbReference type="PANTHER" id="PTHR48153:SF4">
    <property type="entry name" value="UBIQUITIN CARBOXYL-TERMINAL HYDROLASE MUG105"/>
    <property type="match status" value="1"/>
</dbReference>
<gene>
    <name evidence="4" type="ORF">PCANC_05880</name>
    <name evidence="5" type="ORF">PCASD_01916</name>
</gene>
<dbReference type="EMBL" id="PGCI01000016">
    <property type="protein sequence ID" value="PLW49448.1"/>
    <property type="molecule type" value="Genomic_DNA"/>
</dbReference>
<evidence type="ECO:0000259" key="3">
    <source>
        <dbReference type="Pfam" id="PF07910"/>
    </source>
</evidence>
<dbReference type="AlphaFoldDB" id="A0A2N5VHF8"/>
<dbReference type="EMBL" id="PGCJ01000111">
    <property type="protein sequence ID" value="PLW47383.1"/>
    <property type="molecule type" value="Genomic_DNA"/>
</dbReference>
<evidence type="ECO:0000313" key="7">
    <source>
        <dbReference type="Proteomes" id="UP000235392"/>
    </source>
</evidence>
<evidence type="ECO:0000313" key="6">
    <source>
        <dbReference type="Proteomes" id="UP000235388"/>
    </source>
</evidence>
<dbReference type="GO" id="GO:0019783">
    <property type="term" value="F:ubiquitin-like protein peptidase activity"/>
    <property type="evidence" value="ECO:0007669"/>
    <property type="project" value="TreeGrafter"/>
</dbReference>
<feature type="domain" description="UFSP1/2/DUB catalytic" evidence="3">
    <location>
        <begin position="61"/>
        <end position="252"/>
    </location>
</feature>
<keyword evidence="6" id="KW-1185">Reference proteome</keyword>
<dbReference type="InterPro" id="IPR012462">
    <property type="entry name" value="UFSP1/2_DUB_cat"/>
</dbReference>
<feature type="region of interest" description="Disordered" evidence="2">
    <location>
        <begin position="261"/>
        <end position="298"/>
    </location>
</feature>
<comment type="caution">
    <text evidence="5">The sequence shown here is derived from an EMBL/GenBank/DDBJ whole genome shotgun (WGS) entry which is preliminary data.</text>
</comment>
<reference evidence="6 7" key="1">
    <citation type="submission" date="2017-11" db="EMBL/GenBank/DDBJ databases">
        <title>De novo assembly and phasing of dikaryotic genomes from two isolates of Puccinia coronata f. sp. avenae, the causal agent of oat crown rust.</title>
        <authorList>
            <person name="Miller M.E."/>
            <person name="Zhang Y."/>
            <person name="Omidvar V."/>
            <person name="Sperschneider J."/>
            <person name="Schwessinger B."/>
            <person name="Raley C."/>
            <person name="Palmer J.M."/>
            <person name="Garnica D."/>
            <person name="Upadhyaya N."/>
            <person name="Rathjen J."/>
            <person name="Taylor J.M."/>
            <person name="Park R.F."/>
            <person name="Dodds P.N."/>
            <person name="Hirsch C.D."/>
            <person name="Kianian S.F."/>
            <person name="Figueroa M."/>
        </authorList>
    </citation>
    <scope>NUCLEOTIDE SEQUENCE [LARGE SCALE GENOMIC DNA]</scope>
    <source>
        <strain evidence="4">12NC29</strain>
        <strain evidence="5">12SD80</strain>
    </source>
</reference>
<dbReference type="STRING" id="200324.A0A2N5VHF8"/>
<protein>
    <recommendedName>
        <fullName evidence="3">UFSP1/2/DUB catalytic domain-containing protein</fullName>
    </recommendedName>
</protein>
<accession>A0A2N5VHF8</accession>
<keyword evidence="1" id="KW-0378">Hydrolase</keyword>
<dbReference type="Gene3D" id="3.90.70.130">
    <property type="match status" value="1"/>
</dbReference>
<dbReference type="PANTHER" id="PTHR48153">
    <property type="entry name" value="UFM1-SPECIFIC PROTEASE 2"/>
    <property type="match status" value="1"/>
</dbReference>
<evidence type="ECO:0000256" key="1">
    <source>
        <dbReference type="ARBA" id="ARBA00022801"/>
    </source>
</evidence>
<dbReference type="Pfam" id="PF07910">
    <property type="entry name" value="Peptidase_C78"/>
    <property type="match status" value="1"/>
</dbReference>
<evidence type="ECO:0000256" key="2">
    <source>
        <dbReference type="SAM" id="MobiDB-lite"/>
    </source>
</evidence>
<organism evidence="5 7">
    <name type="scientific">Puccinia coronata f. sp. avenae</name>
    <dbReference type="NCBI Taxonomy" id="200324"/>
    <lineage>
        <taxon>Eukaryota</taxon>
        <taxon>Fungi</taxon>
        <taxon>Dikarya</taxon>
        <taxon>Basidiomycota</taxon>
        <taxon>Pucciniomycotina</taxon>
        <taxon>Pucciniomycetes</taxon>
        <taxon>Pucciniales</taxon>
        <taxon>Pucciniaceae</taxon>
        <taxon>Puccinia</taxon>
    </lineage>
</organism>
<dbReference type="Proteomes" id="UP000235392">
    <property type="component" value="Unassembled WGS sequence"/>
</dbReference>
<dbReference type="Proteomes" id="UP000235388">
    <property type="component" value="Unassembled WGS sequence"/>
</dbReference>